<organism evidence="1 2">
    <name type="scientific">Psychroflexus aurantiacus</name>
    <dbReference type="NCBI Taxonomy" id="2709310"/>
    <lineage>
        <taxon>Bacteria</taxon>
        <taxon>Pseudomonadati</taxon>
        <taxon>Bacteroidota</taxon>
        <taxon>Flavobacteriia</taxon>
        <taxon>Flavobacteriales</taxon>
        <taxon>Flavobacteriaceae</taxon>
        <taxon>Psychroflexus</taxon>
    </lineage>
</organism>
<reference evidence="1 2" key="1">
    <citation type="submission" date="2020-02" db="EMBL/GenBank/DDBJ databases">
        <title>Flavobacteriaceae Psychroflexus bacterium YR1-1, complete genome.</title>
        <authorList>
            <person name="Li Y."/>
            <person name="Wu S."/>
        </authorList>
    </citation>
    <scope>NUCLEOTIDE SEQUENCE [LARGE SCALE GENOMIC DNA]</scope>
    <source>
        <strain evidence="1 2">YR1-1</strain>
    </source>
</reference>
<evidence type="ECO:0000313" key="2">
    <source>
        <dbReference type="Proteomes" id="UP000478505"/>
    </source>
</evidence>
<name>A0A6B3R0A6_9FLAO</name>
<sequence>MGLKETSAVKDKKVKLVDGEFTPTQASDILIALIDQKINYHKIENLQHWEQDHNNDPKPYMMRIQELEKEKEAIDRYISEFRKAGKKLRVSGILTLKPVD</sequence>
<keyword evidence="2" id="KW-1185">Reference proteome</keyword>
<dbReference type="EMBL" id="JAAIKD010000003">
    <property type="protein sequence ID" value="NEV93976.1"/>
    <property type="molecule type" value="Genomic_DNA"/>
</dbReference>
<accession>A0A6B3R0A6</accession>
<comment type="caution">
    <text evidence="1">The sequence shown here is derived from an EMBL/GenBank/DDBJ whole genome shotgun (WGS) entry which is preliminary data.</text>
</comment>
<protein>
    <submittedName>
        <fullName evidence="1">Uncharacterized protein</fullName>
    </submittedName>
</protein>
<proteinExistence type="predicted"/>
<evidence type="ECO:0000313" key="1">
    <source>
        <dbReference type="EMBL" id="NEV93976.1"/>
    </source>
</evidence>
<gene>
    <name evidence="1" type="ORF">G3567_07430</name>
</gene>
<dbReference type="RefSeq" id="WP_164004687.1">
    <property type="nucleotide sequence ID" value="NZ_JAAIKD010000003.1"/>
</dbReference>
<dbReference type="AlphaFoldDB" id="A0A6B3R0A6"/>
<dbReference type="Proteomes" id="UP000478505">
    <property type="component" value="Unassembled WGS sequence"/>
</dbReference>